<name>A0A8X8BAI7_BRACI</name>
<organism evidence="1 2">
    <name type="scientific">Brassica carinata</name>
    <name type="common">Ethiopian mustard</name>
    <name type="synonym">Abyssinian cabbage</name>
    <dbReference type="NCBI Taxonomy" id="52824"/>
    <lineage>
        <taxon>Eukaryota</taxon>
        <taxon>Viridiplantae</taxon>
        <taxon>Streptophyta</taxon>
        <taxon>Embryophyta</taxon>
        <taxon>Tracheophyta</taxon>
        <taxon>Spermatophyta</taxon>
        <taxon>Magnoliopsida</taxon>
        <taxon>eudicotyledons</taxon>
        <taxon>Gunneridae</taxon>
        <taxon>Pentapetalae</taxon>
        <taxon>rosids</taxon>
        <taxon>malvids</taxon>
        <taxon>Brassicales</taxon>
        <taxon>Brassicaceae</taxon>
        <taxon>Brassiceae</taxon>
        <taxon>Brassica</taxon>
    </lineage>
</organism>
<dbReference type="AlphaFoldDB" id="A0A8X8BAI7"/>
<gene>
    <name evidence="1" type="ORF">Bca52824_010833</name>
</gene>
<keyword evidence="2" id="KW-1185">Reference proteome</keyword>
<protein>
    <submittedName>
        <fullName evidence="1">Uncharacterized protein</fullName>
    </submittedName>
</protein>
<accession>A0A8X8BAI7</accession>
<evidence type="ECO:0000313" key="2">
    <source>
        <dbReference type="Proteomes" id="UP000886595"/>
    </source>
</evidence>
<evidence type="ECO:0000313" key="1">
    <source>
        <dbReference type="EMBL" id="KAG2328105.1"/>
    </source>
</evidence>
<sequence length="275" mass="30637">MVLFRCQEGVIVAREEVESAFQVDLVYPCPFLCGGLCAIVYLDVVVSQLQRRFICSHEQLQRSCSVKACGDGVSSGGVRTRCQFVKVFGVARAWSGLCSGFSYPVSFPCYLSVPGSCLWYGIRDLYRFAKSVILRVWFFMCAASNCHQLAAFGVEMTQPLVLRGEALNPSSYYCRYSISSYALDAASIQPIVFICGRNAHLCLVVEVRYGFWTLVPLVSFKYYNNLCKKESESDKLLQSNPDEVVKMEGSRVAPNNLAMCSMSLTYQICGCTDLP</sequence>
<comment type="caution">
    <text evidence="1">The sequence shown here is derived from an EMBL/GenBank/DDBJ whole genome shotgun (WGS) entry which is preliminary data.</text>
</comment>
<dbReference type="EMBL" id="JAAMPC010000002">
    <property type="protein sequence ID" value="KAG2328105.1"/>
    <property type="molecule type" value="Genomic_DNA"/>
</dbReference>
<dbReference type="Proteomes" id="UP000886595">
    <property type="component" value="Unassembled WGS sequence"/>
</dbReference>
<reference evidence="1 2" key="1">
    <citation type="submission" date="2020-02" db="EMBL/GenBank/DDBJ databases">
        <authorList>
            <person name="Ma Q."/>
            <person name="Huang Y."/>
            <person name="Song X."/>
            <person name="Pei D."/>
        </authorList>
    </citation>
    <scope>NUCLEOTIDE SEQUENCE [LARGE SCALE GENOMIC DNA]</scope>
    <source>
        <strain evidence="1">Sxm20200214</strain>
        <tissue evidence="1">Leaf</tissue>
    </source>
</reference>
<proteinExistence type="predicted"/>